<dbReference type="Gene3D" id="3.50.50.60">
    <property type="entry name" value="FAD/NAD(P)-binding domain"/>
    <property type="match status" value="1"/>
</dbReference>
<dbReference type="PRINTS" id="PR00469">
    <property type="entry name" value="PNDRDTASEII"/>
</dbReference>
<proteinExistence type="predicted"/>
<keyword evidence="4" id="KW-1185">Reference proteome</keyword>
<comment type="caution">
    <text evidence="3">The sequence shown here is derived from an EMBL/GenBank/DDBJ whole genome shotgun (WGS) entry which is preliminary data.</text>
</comment>
<dbReference type="GO" id="GO:0004497">
    <property type="term" value="F:monooxygenase activity"/>
    <property type="evidence" value="ECO:0007669"/>
    <property type="project" value="UniProtKB-KW"/>
</dbReference>
<protein>
    <submittedName>
        <fullName evidence="3">ArsO family NAD(P)H-dependent flavin-containing monooxygenase</fullName>
    </submittedName>
</protein>
<sequence length="376" mass="40016">MSRMTTTAPLVIIGGGQAGLATAHTARTLGLAPLLLEASPSVSGSWPHYYDSLALFSPAARSALPGSSFPSAPGDYPTRDEVVAYLAGYAERLNADIRTDHKVSRVSAASPAAGGADAGFEVRCENGQVFQARQVIAASGGFGRPYRPQLPGLEEFGGTVLHSSQYRRPEPLAGQRVVIVGGGNSAVQIGIELAEYANVTLATRHPLRFLPQRLLGRDMHLWFKWTGLDRAGWARPLLTGGKGTPVLDTGTYRAAIAQGRPDRRPMFTRLDATGVVWANGTREDVDVVLLATGFRPELSYLNDLGALDGDGQPRHRGGVSTTHPGLGYVGLEWQRSFASATLRGVGADARHVLRSLAKQARTQGQAADQPLPSSHR</sequence>
<dbReference type="PANTHER" id="PTHR43539:SF78">
    <property type="entry name" value="FLAVIN-CONTAINING MONOOXYGENASE"/>
    <property type="match status" value="1"/>
</dbReference>
<evidence type="ECO:0000313" key="4">
    <source>
        <dbReference type="Proteomes" id="UP001501509"/>
    </source>
</evidence>
<dbReference type="PRINTS" id="PR00368">
    <property type="entry name" value="FADPNR"/>
</dbReference>
<dbReference type="Pfam" id="PF13738">
    <property type="entry name" value="Pyr_redox_3"/>
    <property type="match status" value="1"/>
</dbReference>
<dbReference type="InterPro" id="IPR036188">
    <property type="entry name" value="FAD/NAD-bd_sf"/>
</dbReference>
<dbReference type="Proteomes" id="UP001501509">
    <property type="component" value="Unassembled WGS sequence"/>
</dbReference>
<reference evidence="4" key="1">
    <citation type="journal article" date="2019" name="Int. J. Syst. Evol. Microbiol.">
        <title>The Global Catalogue of Microorganisms (GCM) 10K type strain sequencing project: providing services to taxonomists for standard genome sequencing and annotation.</title>
        <authorList>
            <consortium name="The Broad Institute Genomics Platform"/>
            <consortium name="The Broad Institute Genome Sequencing Center for Infectious Disease"/>
            <person name="Wu L."/>
            <person name="Ma J."/>
        </authorList>
    </citation>
    <scope>NUCLEOTIDE SEQUENCE [LARGE SCALE GENOMIC DNA]</scope>
    <source>
        <strain evidence="4">JCM 6833</strain>
    </source>
</reference>
<dbReference type="InterPro" id="IPR050982">
    <property type="entry name" value="Auxin_biosynth/cation_transpt"/>
</dbReference>
<name>A0ABN3QFI0_9ACTN</name>
<keyword evidence="1" id="KW-0560">Oxidoreductase</keyword>
<organism evidence="3 4">
    <name type="scientific">Actinomadura fulvescens</name>
    <dbReference type="NCBI Taxonomy" id="46160"/>
    <lineage>
        <taxon>Bacteria</taxon>
        <taxon>Bacillati</taxon>
        <taxon>Actinomycetota</taxon>
        <taxon>Actinomycetes</taxon>
        <taxon>Streptosporangiales</taxon>
        <taxon>Thermomonosporaceae</taxon>
        <taxon>Actinomadura</taxon>
    </lineage>
</organism>
<dbReference type="EMBL" id="BAAATD010000012">
    <property type="protein sequence ID" value="GAA2625225.1"/>
    <property type="molecule type" value="Genomic_DNA"/>
</dbReference>
<accession>A0ABN3QFI0</accession>
<evidence type="ECO:0000256" key="1">
    <source>
        <dbReference type="ARBA" id="ARBA00023002"/>
    </source>
</evidence>
<dbReference type="SUPFAM" id="SSF51905">
    <property type="entry name" value="FAD/NAD(P)-binding domain"/>
    <property type="match status" value="2"/>
</dbReference>
<dbReference type="PANTHER" id="PTHR43539">
    <property type="entry name" value="FLAVIN-BINDING MONOOXYGENASE-LIKE PROTEIN (AFU_ORTHOLOGUE AFUA_4G09220)"/>
    <property type="match status" value="1"/>
</dbReference>
<evidence type="ECO:0000256" key="2">
    <source>
        <dbReference type="SAM" id="MobiDB-lite"/>
    </source>
</evidence>
<feature type="region of interest" description="Disordered" evidence="2">
    <location>
        <begin position="357"/>
        <end position="376"/>
    </location>
</feature>
<gene>
    <name evidence="3" type="ORF">GCM10010411_72310</name>
</gene>
<keyword evidence="3" id="KW-0503">Monooxygenase</keyword>
<evidence type="ECO:0000313" key="3">
    <source>
        <dbReference type="EMBL" id="GAA2625225.1"/>
    </source>
</evidence>